<dbReference type="GO" id="GO:0042121">
    <property type="term" value="P:alginic acid biosynthetic process"/>
    <property type="evidence" value="ECO:0007669"/>
    <property type="project" value="UniProtKB-UniPathway"/>
</dbReference>
<protein>
    <recommendedName>
        <fullName evidence="4">Alginate biosynthesis protein AlgF</fullName>
    </recommendedName>
</protein>
<accession>A0A261R818</accession>
<comment type="similarity">
    <text evidence="3">Belongs to the AlgF family.</text>
</comment>
<organism evidence="9 10">
    <name type="scientific">Bordetella genomosp. 9</name>
    <dbReference type="NCBI Taxonomy" id="1416803"/>
    <lineage>
        <taxon>Bacteria</taxon>
        <taxon>Pseudomonadati</taxon>
        <taxon>Pseudomonadota</taxon>
        <taxon>Betaproteobacteria</taxon>
        <taxon>Burkholderiales</taxon>
        <taxon>Alcaligenaceae</taxon>
        <taxon>Bordetella</taxon>
    </lineage>
</organism>
<gene>
    <name evidence="9" type="ORF">CAL26_27325</name>
</gene>
<dbReference type="Proteomes" id="UP000216857">
    <property type="component" value="Unassembled WGS sequence"/>
</dbReference>
<dbReference type="GO" id="GO:0042597">
    <property type="term" value="C:periplasmic space"/>
    <property type="evidence" value="ECO:0007669"/>
    <property type="project" value="UniProtKB-SubCell"/>
</dbReference>
<evidence type="ECO:0000256" key="8">
    <source>
        <dbReference type="SAM" id="SignalP"/>
    </source>
</evidence>
<evidence type="ECO:0000256" key="7">
    <source>
        <dbReference type="ARBA" id="ARBA00022841"/>
    </source>
</evidence>
<dbReference type="EMBL" id="NEVJ01000003">
    <property type="protein sequence ID" value="OZI21146.1"/>
    <property type="molecule type" value="Genomic_DNA"/>
</dbReference>
<evidence type="ECO:0000256" key="2">
    <source>
        <dbReference type="ARBA" id="ARBA00005182"/>
    </source>
</evidence>
<evidence type="ECO:0000256" key="5">
    <source>
        <dbReference type="ARBA" id="ARBA00022729"/>
    </source>
</evidence>
<evidence type="ECO:0000256" key="1">
    <source>
        <dbReference type="ARBA" id="ARBA00004418"/>
    </source>
</evidence>
<evidence type="ECO:0000313" key="9">
    <source>
        <dbReference type="EMBL" id="OZI21146.1"/>
    </source>
</evidence>
<dbReference type="RefSeq" id="WP_094849669.1">
    <property type="nucleotide sequence ID" value="NZ_NEVJ01000003.1"/>
</dbReference>
<evidence type="ECO:0000256" key="3">
    <source>
        <dbReference type="ARBA" id="ARBA00010033"/>
    </source>
</evidence>
<feature type="signal peptide" evidence="8">
    <location>
        <begin position="1"/>
        <end position="28"/>
    </location>
</feature>
<comment type="pathway">
    <text evidence="2">Glycan biosynthesis; alginate biosynthesis.</text>
</comment>
<dbReference type="InterPro" id="IPR035422">
    <property type="entry name" value="AlgF"/>
</dbReference>
<comment type="caution">
    <text evidence="9">The sequence shown here is derived from an EMBL/GenBank/DDBJ whole genome shotgun (WGS) entry which is preliminary data.</text>
</comment>
<evidence type="ECO:0000256" key="4">
    <source>
        <dbReference type="ARBA" id="ARBA00013964"/>
    </source>
</evidence>
<evidence type="ECO:0000313" key="10">
    <source>
        <dbReference type="Proteomes" id="UP000216857"/>
    </source>
</evidence>
<keyword evidence="5 8" id="KW-0732">Signal</keyword>
<proteinExistence type="inferred from homology"/>
<keyword evidence="10" id="KW-1185">Reference proteome</keyword>
<reference evidence="9" key="1">
    <citation type="submission" date="2017-05" db="EMBL/GenBank/DDBJ databases">
        <title>Complete and WGS of Bordetella genogroups.</title>
        <authorList>
            <person name="Spilker T."/>
            <person name="Lipuma J."/>
        </authorList>
    </citation>
    <scope>NUCLEOTIDE SEQUENCE</scope>
    <source>
        <strain evidence="9">AU21707</strain>
    </source>
</reference>
<dbReference type="Pfam" id="PF11182">
    <property type="entry name" value="AlgF"/>
    <property type="match status" value="1"/>
</dbReference>
<name>A0A261R818_9BORD</name>
<keyword evidence="6" id="KW-0574">Periplasm</keyword>
<comment type="subcellular location">
    <subcellularLocation>
        <location evidence="1">Periplasm</location>
    </subcellularLocation>
</comment>
<sequence length="237" mass="23905">MKSIATHGAALALAALVLYGYAPHAAQAAETQLYETGPSDDASFLRFVNGTGAPVTVIPENRQARIVLDNAKPATDFLPVKARTAIAGTVEQAAARAAVSVRVDAGAFATVVVLADAAGGLKTVTIAEKPDDFNGLKASLAFYNLDPSCTQASLMAAGRNVAIAQDVAAGSLKRRDINAVALAVQGACGGQAAGAPLDLGQLQAGKRYSVLLVPGNASGAAASAGPRLIRADDTLAR</sequence>
<keyword evidence="7" id="KW-0016">Alginate biosynthesis</keyword>
<dbReference type="OrthoDB" id="8718161at2"/>
<evidence type="ECO:0000256" key="6">
    <source>
        <dbReference type="ARBA" id="ARBA00022764"/>
    </source>
</evidence>
<dbReference type="AlphaFoldDB" id="A0A261R818"/>
<dbReference type="UniPathway" id="UPA00286"/>
<feature type="chain" id="PRO_5012062655" description="Alginate biosynthesis protein AlgF" evidence="8">
    <location>
        <begin position="29"/>
        <end position="237"/>
    </location>
</feature>